<reference evidence="1" key="1">
    <citation type="journal article" date="2013" name="Environ. Microbiol.">
        <title>Microbiota from the distal guts of lean and obese adolescents exhibit partial functional redundancy besides clear differences in community structure.</title>
        <authorList>
            <person name="Ferrer M."/>
            <person name="Ruiz A."/>
            <person name="Lanza F."/>
            <person name="Haange S.B."/>
            <person name="Oberbach A."/>
            <person name="Till H."/>
            <person name="Bargiela R."/>
            <person name="Campoy C."/>
            <person name="Segura M.T."/>
            <person name="Richter M."/>
            <person name="von Bergen M."/>
            <person name="Seifert J."/>
            <person name="Suarez A."/>
        </authorList>
    </citation>
    <scope>NUCLEOTIDE SEQUENCE</scope>
</reference>
<dbReference type="EMBL" id="AJWY01002626">
    <property type="protein sequence ID" value="EKC77834.1"/>
    <property type="molecule type" value="Genomic_DNA"/>
</dbReference>
<protein>
    <submittedName>
        <fullName evidence="1">Uncharacterized protein</fullName>
    </submittedName>
</protein>
<dbReference type="SUPFAM" id="SSF49899">
    <property type="entry name" value="Concanavalin A-like lectins/glucanases"/>
    <property type="match status" value="1"/>
</dbReference>
<comment type="caution">
    <text evidence="1">The sequence shown here is derived from an EMBL/GenBank/DDBJ whole genome shotgun (WGS) entry which is preliminary data.</text>
</comment>
<dbReference type="AlphaFoldDB" id="K1UCV4"/>
<name>K1UCV4_9ZZZZ</name>
<accession>K1UCV4</accession>
<dbReference type="Gene3D" id="2.60.120.200">
    <property type="match status" value="1"/>
</dbReference>
<evidence type="ECO:0000313" key="1">
    <source>
        <dbReference type="EMBL" id="EKC77834.1"/>
    </source>
</evidence>
<sequence>MLEEGQWSFDRFFFIILNQSVGYGNWHAPDPHATYETEFDWVRIYQREKDITYY</sequence>
<proteinExistence type="predicted"/>
<dbReference type="InterPro" id="IPR013320">
    <property type="entry name" value="ConA-like_dom_sf"/>
</dbReference>
<gene>
    <name evidence="1" type="ORF">LEA_03966</name>
</gene>
<organism evidence="1">
    <name type="scientific">human gut metagenome</name>
    <dbReference type="NCBI Taxonomy" id="408170"/>
    <lineage>
        <taxon>unclassified sequences</taxon>
        <taxon>metagenomes</taxon>
        <taxon>organismal metagenomes</taxon>
    </lineage>
</organism>